<organism evidence="3 4">
    <name type="scientific">Amycolatopsis tucumanensis</name>
    <dbReference type="NCBI Taxonomy" id="401106"/>
    <lineage>
        <taxon>Bacteria</taxon>
        <taxon>Bacillati</taxon>
        <taxon>Actinomycetota</taxon>
        <taxon>Actinomycetes</taxon>
        <taxon>Pseudonocardiales</taxon>
        <taxon>Pseudonocardiaceae</taxon>
        <taxon>Amycolatopsis</taxon>
    </lineage>
</organism>
<dbReference type="Proteomes" id="UP001501624">
    <property type="component" value="Unassembled WGS sequence"/>
</dbReference>
<feature type="region of interest" description="Disordered" evidence="1">
    <location>
        <begin position="1"/>
        <end position="32"/>
    </location>
</feature>
<keyword evidence="2" id="KW-1133">Transmembrane helix</keyword>
<dbReference type="EMBL" id="BAABCM010000001">
    <property type="protein sequence ID" value="GAA3795789.1"/>
    <property type="molecule type" value="Genomic_DNA"/>
</dbReference>
<keyword evidence="2" id="KW-0812">Transmembrane</keyword>
<feature type="transmembrane region" description="Helical" evidence="2">
    <location>
        <begin position="35"/>
        <end position="55"/>
    </location>
</feature>
<name>A0ABP7HIE5_9PSEU</name>
<evidence type="ECO:0000256" key="1">
    <source>
        <dbReference type="SAM" id="MobiDB-lite"/>
    </source>
</evidence>
<sequence>MTTRATGRAAVAVAAPARADDRSPMTSPTTRGTAARLWPWLRLAAAAGILVTLVWKVGTSAPGLTDARSAVPTPVIGAR</sequence>
<evidence type="ECO:0000313" key="4">
    <source>
        <dbReference type="Proteomes" id="UP001501624"/>
    </source>
</evidence>
<proteinExistence type="predicted"/>
<accession>A0ABP7HIE5</accession>
<keyword evidence="4" id="KW-1185">Reference proteome</keyword>
<keyword evidence="2" id="KW-0472">Membrane</keyword>
<reference evidence="4" key="1">
    <citation type="journal article" date="2019" name="Int. J. Syst. Evol. Microbiol.">
        <title>The Global Catalogue of Microorganisms (GCM) 10K type strain sequencing project: providing services to taxonomists for standard genome sequencing and annotation.</title>
        <authorList>
            <consortium name="The Broad Institute Genomics Platform"/>
            <consortium name="The Broad Institute Genome Sequencing Center for Infectious Disease"/>
            <person name="Wu L."/>
            <person name="Ma J."/>
        </authorList>
    </citation>
    <scope>NUCLEOTIDE SEQUENCE [LARGE SCALE GENOMIC DNA]</scope>
    <source>
        <strain evidence="4">JCM 17017</strain>
    </source>
</reference>
<comment type="caution">
    <text evidence="3">The sequence shown here is derived from an EMBL/GenBank/DDBJ whole genome shotgun (WGS) entry which is preliminary data.</text>
</comment>
<gene>
    <name evidence="3" type="ORF">GCM10022380_11120</name>
</gene>
<evidence type="ECO:0000256" key="2">
    <source>
        <dbReference type="SAM" id="Phobius"/>
    </source>
</evidence>
<protein>
    <submittedName>
        <fullName evidence="3">Uncharacterized protein</fullName>
    </submittedName>
</protein>
<feature type="compositionally biased region" description="Low complexity" evidence="1">
    <location>
        <begin position="1"/>
        <end position="17"/>
    </location>
</feature>
<evidence type="ECO:0000313" key="3">
    <source>
        <dbReference type="EMBL" id="GAA3795789.1"/>
    </source>
</evidence>